<sequence length="311" mass="35333">MTAQDVINVLTILKANDSTSFSKIQRALKMSISQLEGIIDGLTAMGIVYKSSFTSYSLTELTSKPVVSDGVRKAFEDIITNRGTYLSEELLQKVSTPFIPLMTHEYKNAPVKVMIVGQETLGMEDAFSTIVSVDDYINESIESFNKFNFGEDLRNSHFWYAFDEVVKYFNLPSRRHAYWTNLHKFQLIENDGDSVSISKLPSKDIMTMIHMQRELFLAEIKDTKPDIIIYFTGGQTWVLDHYLNNGKKLAVKAIDERSHLGIIQTEFLHCPIAICTDHPGRRGYTQAIVDHRANLLKYSADKFHASESARV</sequence>
<dbReference type="EMBL" id="NEFA01000080">
    <property type="protein sequence ID" value="OYQ92531.1"/>
    <property type="molecule type" value="Genomic_DNA"/>
</dbReference>
<evidence type="ECO:0000313" key="2">
    <source>
        <dbReference type="Proteomes" id="UP000215827"/>
    </source>
</evidence>
<dbReference type="AlphaFoldDB" id="A0AA44NGH6"/>
<name>A0AA44NGH6_CITFR</name>
<accession>A0AA44NGH6</accession>
<reference evidence="1 2" key="1">
    <citation type="submission" date="2017-04" db="EMBL/GenBank/DDBJ databases">
        <title>Emergence of KPC-2-producing Citrobacter isolates from sediments of a Chinese river.</title>
        <authorList>
            <person name="Zheng B."/>
        </authorList>
    </citation>
    <scope>NUCLEOTIDE SEQUENCE [LARGE SCALE GENOMIC DNA]</scope>
    <source>
        <strain evidence="1 2">C191</strain>
    </source>
</reference>
<dbReference type="Proteomes" id="UP000215827">
    <property type="component" value="Unassembled WGS sequence"/>
</dbReference>
<organism evidence="1 2">
    <name type="scientific">Citrobacter freundii</name>
    <dbReference type="NCBI Taxonomy" id="546"/>
    <lineage>
        <taxon>Bacteria</taxon>
        <taxon>Pseudomonadati</taxon>
        <taxon>Pseudomonadota</taxon>
        <taxon>Gammaproteobacteria</taxon>
        <taxon>Enterobacterales</taxon>
        <taxon>Enterobacteriaceae</taxon>
        <taxon>Citrobacter</taxon>
        <taxon>Citrobacter freundii complex</taxon>
    </lineage>
</organism>
<gene>
    <name evidence="1" type="ORF">B9P89_28715</name>
</gene>
<dbReference type="RefSeq" id="WP_088912250.1">
    <property type="nucleotide sequence ID" value="NZ_NEEZ01000083.1"/>
</dbReference>
<protein>
    <submittedName>
        <fullName evidence="1">Uncharacterized protein</fullName>
    </submittedName>
</protein>
<proteinExistence type="predicted"/>
<comment type="caution">
    <text evidence="1">The sequence shown here is derived from an EMBL/GenBank/DDBJ whole genome shotgun (WGS) entry which is preliminary data.</text>
</comment>
<evidence type="ECO:0000313" key="1">
    <source>
        <dbReference type="EMBL" id="OYQ92531.1"/>
    </source>
</evidence>
<dbReference type="SUPFAM" id="SSF46785">
    <property type="entry name" value="Winged helix' DNA-binding domain"/>
    <property type="match status" value="1"/>
</dbReference>
<dbReference type="InterPro" id="IPR036390">
    <property type="entry name" value="WH_DNA-bd_sf"/>
</dbReference>